<keyword evidence="3 11" id="KW-0813">Transport</keyword>
<comment type="function">
    <text evidence="10">F(1)F(0) ATP synthase produces ATP from ADP in the presence of a proton or sodium gradient. F-type ATPases consist of two structural domains, F(1) containing the extramembraneous catalytic core and F(0) containing the membrane proton channel, linked together by a central stalk and a peripheral stalk. During catalysis, ATP synthesis in the catalytic domain of F(1) is coupled via a rotary mechanism of the central stalk subunits to proton translocation.</text>
</comment>
<evidence type="ECO:0000313" key="13">
    <source>
        <dbReference type="EMBL" id="CAL5221021.1"/>
    </source>
</evidence>
<evidence type="ECO:0000313" key="14">
    <source>
        <dbReference type="Proteomes" id="UP001497392"/>
    </source>
</evidence>
<dbReference type="InterPro" id="IPR034679">
    <property type="entry name" value="ATP_synth_b"/>
</dbReference>
<feature type="coiled-coil region" evidence="12">
    <location>
        <begin position="137"/>
        <end position="213"/>
    </location>
</feature>
<keyword evidence="4 11" id="KW-0138">CF(0)</keyword>
<dbReference type="InterPro" id="IPR050059">
    <property type="entry name" value="ATP_synthase_B_chain"/>
</dbReference>
<keyword evidence="5 11" id="KW-0812">Transmembrane</keyword>
<keyword evidence="12" id="KW-0175">Coiled coil</keyword>
<comment type="similarity">
    <text evidence="2 11">Belongs to the ATPase B chain family.</text>
</comment>
<evidence type="ECO:0000256" key="10">
    <source>
        <dbReference type="ARBA" id="ARBA00025198"/>
    </source>
</evidence>
<organism evidence="13 14">
    <name type="scientific">Coccomyxa viridis</name>
    <dbReference type="NCBI Taxonomy" id="1274662"/>
    <lineage>
        <taxon>Eukaryota</taxon>
        <taxon>Viridiplantae</taxon>
        <taxon>Chlorophyta</taxon>
        <taxon>core chlorophytes</taxon>
        <taxon>Trebouxiophyceae</taxon>
        <taxon>Trebouxiophyceae incertae sedis</taxon>
        <taxon>Coccomyxaceae</taxon>
        <taxon>Coccomyxa</taxon>
    </lineage>
</organism>
<evidence type="ECO:0000256" key="4">
    <source>
        <dbReference type="ARBA" id="ARBA00022547"/>
    </source>
</evidence>
<evidence type="ECO:0000256" key="12">
    <source>
        <dbReference type="SAM" id="Coils"/>
    </source>
</evidence>
<evidence type="ECO:0000256" key="3">
    <source>
        <dbReference type="ARBA" id="ARBA00022448"/>
    </source>
</evidence>
<dbReference type="PANTHER" id="PTHR33445">
    <property type="entry name" value="ATP SYNTHASE SUBUNIT B', CHLOROPLASTIC"/>
    <property type="match status" value="1"/>
</dbReference>
<keyword evidence="14" id="KW-1185">Reference proteome</keyword>
<evidence type="ECO:0000256" key="8">
    <source>
        <dbReference type="ARBA" id="ARBA00023065"/>
    </source>
</evidence>
<keyword evidence="6 11" id="KW-0375">Hydrogen ion transport</keyword>
<dbReference type="HAMAP" id="MF_01398">
    <property type="entry name" value="ATP_synth_b_bprime"/>
    <property type="match status" value="1"/>
</dbReference>
<evidence type="ECO:0000256" key="5">
    <source>
        <dbReference type="ARBA" id="ARBA00022692"/>
    </source>
</evidence>
<dbReference type="Pfam" id="PF00430">
    <property type="entry name" value="ATP-synt_B"/>
    <property type="match status" value="1"/>
</dbReference>
<evidence type="ECO:0000256" key="11">
    <source>
        <dbReference type="RuleBase" id="RU003848"/>
    </source>
</evidence>
<proteinExistence type="inferred from homology"/>
<evidence type="ECO:0000256" key="1">
    <source>
        <dbReference type="ARBA" id="ARBA00004167"/>
    </source>
</evidence>
<evidence type="ECO:0000256" key="2">
    <source>
        <dbReference type="ARBA" id="ARBA00005513"/>
    </source>
</evidence>
<evidence type="ECO:0000256" key="6">
    <source>
        <dbReference type="ARBA" id="ARBA00022781"/>
    </source>
</evidence>
<dbReference type="EMBL" id="CAXHTA020000004">
    <property type="protein sequence ID" value="CAL5221021.1"/>
    <property type="molecule type" value="Genomic_DNA"/>
</dbReference>
<keyword evidence="7" id="KW-1133">Transmembrane helix</keyword>
<dbReference type="PANTHER" id="PTHR33445:SF2">
    <property type="entry name" value="ATP SYNTHASE SUBUNIT B', CHLOROPLASTIC"/>
    <property type="match status" value="1"/>
</dbReference>
<gene>
    <name evidence="13" type="primary">g3138</name>
    <name evidence="13" type="ORF">VP750_LOCUS2680</name>
</gene>
<protein>
    <submittedName>
        <fullName evidence="13">G3138 protein</fullName>
    </submittedName>
</protein>
<evidence type="ECO:0000256" key="9">
    <source>
        <dbReference type="ARBA" id="ARBA00023136"/>
    </source>
</evidence>
<dbReference type="InterPro" id="IPR002146">
    <property type="entry name" value="ATP_synth_b/b'su_bac/chlpt"/>
</dbReference>
<keyword evidence="9" id="KW-0472">Membrane</keyword>
<dbReference type="HAMAP" id="MF_01399">
    <property type="entry name" value="ATP_synth_bprime"/>
    <property type="match status" value="1"/>
</dbReference>
<dbReference type="CDD" id="cd06503">
    <property type="entry name" value="ATP-synt_Fo_b"/>
    <property type="match status" value="1"/>
</dbReference>
<comment type="caution">
    <text evidence="13">The sequence shown here is derived from an EMBL/GenBank/DDBJ whole genome shotgun (WGS) entry which is preliminary data.</text>
</comment>
<evidence type="ECO:0000256" key="7">
    <source>
        <dbReference type="ARBA" id="ARBA00022989"/>
    </source>
</evidence>
<name>A0ABP1FNP8_9CHLO</name>
<sequence length="225" mass="24692">MVATALQQLSLRPFAVSLRAPSAAQGRRASFVVRSEKSQNEAQAAAQQAVRDAKLPPFVRPAALVAISNALMALPAHADAGKIFDFNLTLPIMAGQFLLLMVFLDKFWFGPVGKVLDERDGYIRDQLKKFKGNDDEIKSKQEAAEKVLAEARQAAQKEIQEAKAEAQAQSDKRLNEVKSKIDKELKTALDALEKEKEAALKDLDSQVDRLSADVLARVLPEGVKL</sequence>
<accession>A0ABP1FNP8</accession>
<comment type="subcellular location">
    <subcellularLocation>
        <location evidence="1">Membrane</location>
        <topology evidence="1">Single-pass membrane protein</topology>
    </subcellularLocation>
</comment>
<reference evidence="13 14" key="1">
    <citation type="submission" date="2024-06" db="EMBL/GenBank/DDBJ databases">
        <authorList>
            <person name="Kraege A."/>
            <person name="Thomma B."/>
        </authorList>
    </citation>
    <scope>NUCLEOTIDE SEQUENCE [LARGE SCALE GENOMIC DNA]</scope>
</reference>
<dbReference type="Proteomes" id="UP001497392">
    <property type="component" value="Unassembled WGS sequence"/>
</dbReference>
<keyword evidence="8 11" id="KW-0406">Ion transport</keyword>